<dbReference type="OrthoDB" id="258495at2759"/>
<accession>A0A9N9J5Y0</accession>
<proteinExistence type="predicted"/>
<dbReference type="InterPro" id="IPR001870">
    <property type="entry name" value="B30.2/SPRY"/>
</dbReference>
<dbReference type="PANTHER" id="PTHR12864">
    <property type="entry name" value="RAN BINDING PROTEIN 9-RELATED"/>
    <property type="match status" value="1"/>
</dbReference>
<evidence type="ECO:0000313" key="4">
    <source>
        <dbReference type="EMBL" id="CAG8764447.1"/>
    </source>
</evidence>
<evidence type="ECO:0000256" key="2">
    <source>
        <dbReference type="SAM" id="Phobius"/>
    </source>
</evidence>
<keyword evidence="2" id="KW-0812">Transmembrane</keyword>
<evidence type="ECO:0000256" key="1">
    <source>
        <dbReference type="SAM" id="MobiDB-lite"/>
    </source>
</evidence>
<reference evidence="4" key="1">
    <citation type="submission" date="2021-06" db="EMBL/GenBank/DDBJ databases">
        <authorList>
            <person name="Kallberg Y."/>
            <person name="Tangrot J."/>
            <person name="Rosling A."/>
        </authorList>
    </citation>
    <scope>NUCLEOTIDE SEQUENCE</scope>
    <source>
        <strain evidence="4">FL966</strain>
    </source>
</reference>
<sequence length="460" mass="51642">MYFTISLYWFKLPTIRFVFLVLVLRPLLVFSKGGGGGKEHSESSYSGRFRSNSGSSHSPSTWVFWYDGDNRTCGNYCILTFSIVAFIILAIILFGIWRCIIIRKYYKNNDKFRESTDLESEITKSTEDNIRTRTEMQYPPLPGTAPVIIAPPPAYTSISPAPEKSYLHGLRHEATYKAYKAGKQFTRENPPHEILPPQEHVEYILSSGPKAWEMVIPKERAVPPNIIDVSNKGRVISFHGKNDVMIQANYPHFLPQFNDNSSVQPSPISITSMTELIINSQSEQKYRENSLLSDGHQLSLGQTADLWFFYFEVTILSNPNVKDTTIAVGLTTKPYPNFRLPGWNDHSVGYHSDDGNKFHNDGLGGQSYAKTWGEVGDTIGCGYYPKNGTVFFTKNGKSQGNAFTGLNHIWFPTVGADGECKVEVNFGDGDREFRYKEARVTSAAGPISTYSNAPLKTLND</sequence>
<gene>
    <name evidence="4" type="ORF">CPELLU_LOCUS15505</name>
</gene>
<comment type="caution">
    <text evidence="4">The sequence shown here is derived from an EMBL/GenBank/DDBJ whole genome shotgun (WGS) entry which is preliminary data.</text>
</comment>
<dbReference type="InterPro" id="IPR043136">
    <property type="entry name" value="B30.2/SPRY_sf"/>
</dbReference>
<feature type="compositionally biased region" description="Polar residues" evidence="1">
    <location>
        <begin position="49"/>
        <end position="58"/>
    </location>
</feature>
<feature type="transmembrane region" description="Helical" evidence="2">
    <location>
        <begin position="6"/>
        <end position="28"/>
    </location>
</feature>
<evidence type="ECO:0000259" key="3">
    <source>
        <dbReference type="PROSITE" id="PS50188"/>
    </source>
</evidence>
<dbReference type="Proteomes" id="UP000789759">
    <property type="component" value="Unassembled WGS sequence"/>
</dbReference>
<dbReference type="SMART" id="SM00449">
    <property type="entry name" value="SPRY"/>
    <property type="match status" value="1"/>
</dbReference>
<keyword evidence="2" id="KW-1133">Transmembrane helix</keyword>
<dbReference type="SUPFAM" id="SSF49899">
    <property type="entry name" value="Concanavalin A-like lectins/glucanases"/>
    <property type="match status" value="1"/>
</dbReference>
<keyword evidence="2" id="KW-0472">Membrane</keyword>
<keyword evidence="5" id="KW-1185">Reference proteome</keyword>
<dbReference type="Pfam" id="PF00622">
    <property type="entry name" value="SPRY"/>
    <property type="match status" value="1"/>
</dbReference>
<evidence type="ECO:0000313" key="5">
    <source>
        <dbReference type="Proteomes" id="UP000789759"/>
    </source>
</evidence>
<dbReference type="EMBL" id="CAJVQA010020577">
    <property type="protein sequence ID" value="CAG8764447.1"/>
    <property type="molecule type" value="Genomic_DNA"/>
</dbReference>
<feature type="domain" description="B30.2/SPRY" evidence="3">
    <location>
        <begin position="236"/>
        <end position="431"/>
    </location>
</feature>
<feature type="region of interest" description="Disordered" evidence="1">
    <location>
        <begin position="33"/>
        <end position="58"/>
    </location>
</feature>
<dbReference type="PROSITE" id="PS50188">
    <property type="entry name" value="B302_SPRY"/>
    <property type="match status" value="1"/>
</dbReference>
<dbReference type="InterPro" id="IPR003877">
    <property type="entry name" value="SPRY_dom"/>
</dbReference>
<dbReference type="Gene3D" id="2.60.120.920">
    <property type="match status" value="1"/>
</dbReference>
<dbReference type="AlphaFoldDB" id="A0A9N9J5Y0"/>
<name>A0A9N9J5Y0_9GLOM</name>
<feature type="transmembrane region" description="Helical" evidence="2">
    <location>
        <begin position="76"/>
        <end position="97"/>
    </location>
</feature>
<dbReference type="InterPro" id="IPR013320">
    <property type="entry name" value="ConA-like_dom_sf"/>
</dbReference>
<protein>
    <submittedName>
        <fullName evidence="4">218_t:CDS:1</fullName>
    </submittedName>
</protein>
<organism evidence="4 5">
    <name type="scientific">Cetraspora pellucida</name>
    <dbReference type="NCBI Taxonomy" id="1433469"/>
    <lineage>
        <taxon>Eukaryota</taxon>
        <taxon>Fungi</taxon>
        <taxon>Fungi incertae sedis</taxon>
        <taxon>Mucoromycota</taxon>
        <taxon>Glomeromycotina</taxon>
        <taxon>Glomeromycetes</taxon>
        <taxon>Diversisporales</taxon>
        <taxon>Gigasporaceae</taxon>
        <taxon>Cetraspora</taxon>
    </lineage>
</organism>
<dbReference type="InterPro" id="IPR050618">
    <property type="entry name" value="Ubq-SigPath_Reg"/>
</dbReference>